<dbReference type="AlphaFoldDB" id="A0A498CL38"/>
<comment type="subcellular location">
    <subcellularLocation>
        <location evidence="1 7">Cell membrane</location>
        <topology evidence="1 7">Multi-pass membrane protein</topology>
    </subcellularLocation>
</comment>
<keyword evidence="6 7" id="KW-0472">Membrane</keyword>
<dbReference type="OrthoDB" id="2063054at2"/>
<evidence type="ECO:0000256" key="6">
    <source>
        <dbReference type="ARBA" id="ARBA00023136"/>
    </source>
</evidence>
<gene>
    <name evidence="9" type="ORF">C7474_0611</name>
</gene>
<dbReference type="InterPro" id="IPR000515">
    <property type="entry name" value="MetI-like"/>
</dbReference>
<dbReference type="EMBL" id="RCDB01000001">
    <property type="protein sequence ID" value="RLK52658.1"/>
    <property type="molecule type" value="Genomic_DNA"/>
</dbReference>
<feature type="domain" description="ABC transmembrane type-1" evidence="8">
    <location>
        <begin position="81"/>
        <end position="291"/>
    </location>
</feature>
<evidence type="ECO:0000256" key="5">
    <source>
        <dbReference type="ARBA" id="ARBA00022989"/>
    </source>
</evidence>
<evidence type="ECO:0000256" key="3">
    <source>
        <dbReference type="ARBA" id="ARBA00022475"/>
    </source>
</evidence>
<dbReference type="Pfam" id="PF00528">
    <property type="entry name" value="BPD_transp_1"/>
    <property type="match status" value="1"/>
</dbReference>
<dbReference type="Proteomes" id="UP000273158">
    <property type="component" value="Unassembled WGS sequence"/>
</dbReference>
<evidence type="ECO:0000256" key="1">
    <source>
        <dbReference type="ARBA" id="ARBA00004651"/>
    </source>
</evidence>
<accession>A0A498CL38</accession>
<dbReference type="PANTHER" id="PTHR43744">
    <property type="entry name" value="ABC TRANSPORTER PERMEASE PROTEIN MG189-RELATED-RELATED"/>
    <property type="match status" value="1"/>
</dbReference>
<feature type="transmembrane region" description="Helical" evidence="7">
    <location>
        <begin position="189"/>
        <end position="211"/>
    </location>
</feature>
<sequence>MTTLTKHTAVRSGGDVVFSIVNYTVFILMAVLCAYPFYYLIINSISANDVSALGDVRIWPVDIHFSNYEKVFQLPGLPMATLVSIGRTVIGTVATVLASAFLGFMFTQSRMWGRKFWYRFVIITMYFSAGLIPIFIIMKTLGLTNNFWVYVLPFIVQPFNIILVKTFVESMPASLQEAAEVDGAGILQIFFRIYLPNMTPILATVAIFSAVMQWNMFQDTLIYVTDQSLYTLQYLLYMFINQASSLAQAAQDAGGNLSSIVGAATSQTPTSIRMTVSVLVVLPIIFVYPLFQRFFVKGIMLGAVKG</sequence>
<dbReference type="SUPFAM" id="SSF161098">
    <property type="entry name" value="MetI-like"/>
    <property type="match status" value="1"/>
</dbReference>
<feature type="transmembrane region" description="Helical" evidence="7">
    <location>
        <begin position="116"/>
        <end position="141"/>
    </location>
</feature>
<evidence type="ECO:0000256" key="7">
    <source>
        <dbReference type="RuleBase" id="RU363032"/>
    </source>
</evidence>
<name>A0A498CL38_9MICO</name>
<dbReference type="GO" id="GO:0005886">
    <property type="term" value="C:plasma membrane"/>
    <property type="evidence" value="ECO:0007669"/>
    <property type="project" value="UniProtKB-SubCell"/>
</dbReference>
<evidence type="ECO:0000256" key="4">
    <source>
        <dbReference type="ARBA" id="ARBA00022692"/>
    </source>
</evidence>
<keyword evidence="5 7" id="KW-1133">Transmembrane helix</keyword>
<evidence type="ECO:0000313" key="9">
    <source>
        <dbReference type="EMBL" id="RLK52658.1"/>
    </source>
</evidence>
<feature type="transmembrane region" description="Helical" evidence="7">
    <location>
        <begin position="272"/>
        <end position="291"/>
    </location>
</feature>
<comment type="caution">
    <text evidence="9">The sequence shown here is derived from an EMBL/GenBank/DDBJ whole genome shotgun (WGS) entry which is preliminary data.</text>
</comment>
<keyword evidence="10" id="KW-1185">Reference proteome</keyword>
<dbReference type="PANTHER" id="PTHR43744:SF9">
    <property type="entry name" value="POLYGALACTURONAN_RHAMNOGALACTURONAN TRANSPORT SYSTEM PERMEASE PROTEIN YTCP"/>
    <property type="match status" value="1"/>
</dbReference>
<dbReference type="InterPro" id="IPR035906">
    <property type="entry name" value="MetI-like_sf"/>
</dbReference>
<dbReference type="PROSITE" id="PS50928">
    <property type="entry name" value="ABC_TM1"/>
    <property type="match status" value="1"/>
</dbReference>
<feature type="transmembrane region" description="Helical" evidence="7">
    <location>
        <begin position="147"/>
        <end position="168"/>
    </location>
</feature>
<keyword evidence="4 7" id="KW-0812">Transmembrane</keyword>
<organism evidence="9 10">
    <name type="scientific">Microbacterium telephonicum</name>
    <dbReference type="NCBI Taxonomy" id="1714841"/>
    <lineage>
        <taxon>Bacteria</taxon>
        <taxon>Bacillati</taxon>
        <taxon>Actinomycetota</taxon>
        <taxon>Actinomycetes</taxon>
        <taxon>Micrococcales</taxon>
        <taxon>Microbacteriaceae</taxon>
        <taxon>Microbacterium</taxon>
    </lineage>
</organism>
<reference evidence="9 10" key="1">
    <citation type="journal article" date="2015" name="Stand. Genomic Sci.">
        <title>Genomic Encyclopedia of Bacterial and Archaeal Type Strains, Phase III: the genomes of soil and plant-associated and newly described type strains.</title>
        <authorList>
            <person name="Whitman W.B."/>
            <person name="Woyke T."/>
            <person name="Klenk H.P."/>
            <person name="Zhou Y."/>
            <person name="Lilburn T.G."/>
            <person name="Beck B.J."/>
            <person name="De Vos P."/>
            <person name="Vandamme P."/>
            <person name="Eisen J.A."/>
            <person name="Garrity G."/>
            <person name="Hugenholtz P."/>
            <person name="Kyrpides N.C."/>
        </authorList>
    </citation>
    <scope>NUCLEOTIDE SEQUENCE [LARGE SCALE GENOMIC DNA]</scope>
    <source>
        <strain evidence="9 10">S2T63</strain>
    </source>
</reference>
<dbReference type="RefSeq" id="WP_121057465.1">
    <property type="nucleotide sequence ID" value="NZ_RCDB01000001.1"/>
</dbReference>
<dbReference type="Gene3D" id="1.10.3720.10">
    <property type="entry name" value="MetI-like"/>
    <property type="match status" value="1"/>
</dbReference>
<protein>
    <submittedName>
        <fullName evidence="9">Carbohydrate ABC transporter membrane protein 2 (CUT1 family)</fullName>
    </submittedName>
</protein>
<dbReference type="CDD" id="cd06261">
    <property type="entry name" value="TM_PBP2"/>
    <property type="match status" value="1"/>
</dbReference>
<keyword evidence="2 7" id="KW-0813">Transport</keyword>
<keyword evidence="3" id="KW-1003">Cell membrane</keyword>
<dbReference type="GO" id="GO:0055085">
    <property type="term" value="P:transmembrane transport"/>
    <property type="evidence" value="ECO:0007669"/>
    <property type="project" value="InterPro"/>
</dbReference>
<evidence type="ECO:0000313" key="10">
    <source>
        <dbReference type="Proteomes" id="UP000273158"/>
    </source>
</evidence>
<comment type="similarity">
    <text evidence="7">Belongs to the binding-protein-dependent transport system permease family.</text>
</comment>
<feature type="transmembrane region" description="Helical" evidence="7">
    <location>
        <begin position="20"/>
        <end position="41"/>
    </location>
</feature>
<evidence type="ECO:0000259" key="8">
    <source>
        <dbReference type="PROSITE" id="PS50928"/>
    </source>
</evidence>
<feature type="transmembrane region" description="Helical" evidence="7">
    <location>
        <begin position="84"/>
        <end position="104"/>
    </location>
</feature>
<proteinExistence type="inferred from homology"/>
<evidence type="ECO:0000256" key="2">
    <source>
        <dbReference type="ARBA" id="ARBA00022448"/>
    </source>
</evidence>